<dbReference type="Pfam" id="PF00067">
    <property type="entry name" value="p450"/>
    <property type="match status" value="1"/>
</dbReference>
<evidence type="ECO:0000256" key="4">
    <source>
        <dbReference type="PIRSR" id="PIRSR602401-1"/>
    </source>
</evidence>
<dbReference type="PANTHER" id="PTHR47955">
    <property type="entry name" value="CYTOCHROME P450 FAMILY 71 PROTEIN"/>
    <property type="match status" value="1"/>
</dbReference>
<sequence>MDAMELNLLLLLVALSAAYVYYTTRRRRSPQRLPPAPPGWPVIGHLHLLSEMPHHTMAELARAMKAPLLRLRLGSVPAVVISKPELARAALTTNDPALASRPHLLSGHFLSFGCSDVTFAPAGPYHRMARRVVVSELLSARRVATYGAVRVKELRRLLARLTKDTSPDRPVDLSECFLNLANDVLCRVAFGRRFPHGDGDRLGDVLAEAQDLFAGFTIGDFFPELEPVASTVTGLRRRLKRCLADLRAVCDEIVDEHISGKRQRIPGDRDEDFVDVLLRVQKSPELEVPLTDDNLKALVLDMFVAGTDTTFATLEWVMTELVRHPRVLRKAQEEVRRVVGGKGRVEEADVGELHYMRAIIKETFRLHPAVPLLVPRESVAPCTLGGYDIPAKTRVFINTFAMGRDPEIWDSPLEYLPERFENGGGEIDLKDPDYKLLPFGGGRRGCPGYTFALATVQVSLASLLYHFEWALPPGVAAEDVNLDECFGLATRKKEPLFVVVRKSDDYEFKGEELNEV</sequence>
<dbReference type="PROSITE" id="PS00086">
    <property type="entry name" value="CYTOCHROME_P450"/>
    <property type="match status" value="1"/>
</dbReference>
<evidence type="ECO:0000256" key="2">
    <source>
        <dbReference type="ARBA" id="ARBA00022723"/>
    </source>
</evidence>
<evidence type="ECO:0000256" key="5">
    <source>
        <dbReference type="RuleBase" id="RU000461"/>
    </source>
</evidence>
<comment type="cofactor">
    <cofactor evidence="4">
        <name>heme</name>
        <dbReference type="ChEBI" id="CHEBI:30413"/>
    </cofactor>
</comment>
<feature type="signal peptide" evidence="6">
    <location>
        <begin position="1"/>
        <end position="18"/>
    </location>
</feature>
<dbReference type="FunFam" id="1.10.630.10:FF:000077">
    <property type="entry name" value="Cytochrome P450 71A1-like"/>
    <property type="match status" value="1"/>
</dbReference>
<keyword evidence="3 4" id="KW-0408">Iron</keyword>
<keyword evidence="4 5" id="KW-0349">Heme</keyword>
<dbReference type="InterPro" id="IPR001128">
    <property type="entry name" value="Cyt_P450"/>
</dbReference>
<reference evidence="7" key="1">
    <citation type="journal article" date="2019" name="BMC Genomics">
        <title>A new reference genome for Sorghum bicolor reveals high levels of sequence similarity between sweet and grain genotypes: implications for the genetics of sugar metabolism.</title>
        <authorList>
            <person name="Cooper E.A."/>
            <person name="Brenton Z.W."/>
            <person name="Flinn B.S."/>
            <person name="Jenkins J."/>
            <person name="Shu S."/>
            <person name="Flowers D."/>
            <person name="Luo F."/>
            <person name="Wang Y."/>
            <person name="Xia P."/>
            <person name="Barry K."/>
            <person name="Daum C."/>
            <person name="Lipzen A."/>
            <person name="Yoshinaga Y."/>
            <person name="Schmutz J."/>
            <person name="Saski C."/>
            <person name="Vermerris W."/>
            <person name="Kresovich S."/>
        </authorList>
    </citation>
    <scope>NUCLEOTIDE SEQUENCE</scope>
</reference>
<dbReference type="Proteomes" id="UP000807115">
    <property type="component" value="Chromosome 9"/>
</dbReference>
<dbReference type="PRINTS" id="PR00385">
    <property type="entry name" value="P450"/>
</dbReference>
<accession>A0A921U3Z8</accession>
<evidence type="ECO:0000313" key="7">
    <source>
        <dbReference type="EMBL" id="KAG0517194.1"/>
    </source>
</evidence>
<comment type="caution">
    <text evidence="7">The sequence shown here is derived from an EMBL/GenBank/DDBJ whole genome shotgun (WGS) entry which is preliminary data.</text>
</comment>
<evidence type="ECO:0000256" key="6">
    <source>
        <dbReference type="SAM" id="SignalP"/>
    </source>
</evidence>
<dbReference type="GO" id="GO:0020037">
    <property type="term" value="F:heme binding"/>
    <property type="evidence" value="ECO:0007669"/>
    <property type="project" value="InterPro"/>
</dbReference>
<dbReference type="GO" id="GO:0004497">
    <property type="term" value="F:monooxygenase activity"/>
    <property type="evidence" value="ECO:0007669"/>
    <property type="project" value="UniProtKB-KW"/>
</dbReference>
<comment type="similarity">
    <text evidence="1 5">Belongs to the cytochrome P450 family.</text>
</comment>
<protein>
    <recommendedName>
        <fullName evidence="9">Cytochrome P450</fullName>
    </recommendedName>
</protein>
<reference evidence="7" key="2">
    <citation type="submission" date="2020-10" db="EMBL/GenBank/DDBJ databases">
        <authorList>
            <person name="Cooper E.A."/>
            <person name="Brenton Z.W."/>
            <person name="Flinn B.S."/>
            <person name="Jenkins J."/>
            <person name="Shu S."/>
            <person name="Flowers D."/>
            <person name="Luo F."/>
            <person name="Wang Y."/>
            <person name="Xia P."/>
            <person name="Barry K."/>
            <person name="Daum C."/>
            <person name="Lipzen A."/>
            <person name="Yoshinaga Y."/>
            <person name="Schmutz J."/>
            <person name="Saski C."/>
            <person name="Vermerris W."/>
            <person name="Kresovich S."/>
        </authorList>
    </citation>
    <scope>NUCLEOTIDE SEQUENCE</scope>
</reference>
<proteinExistence type="inferred from homology"/>
<dbReference type="EMBL" id="CM027688">
    <property type="protein sequence ID" value="KAG0517194.1"/>
    <property type="molecule type" value="Genomic_DNA"/>
</dbReference>
<keyword evidence="5" id="KW-0560">Oxidoreductase</keyword>
<dbReference type="CDD" id="cd11072">
    <property type="entry name" value="CYP71-like"/>
    <property type="match status" value="1"/>
</dbReference>
<keyword evidence="5" id="KW-0503">Monooxygenase</keyword>
<evidence type="ECO:0000256" key="3">
    <source>
        <dbReference type="ARBA" id="ARBA00023004"/>
    </source>
</evidence>
<organism evidence="7 8">
    <name type="scientific">Sorghum bicolor</name>
    <name type="common">Sorghum</name>
    <name type="synonym">Sorghum vulgare</name>
    <dbReference type="NCBI Taxonomy" id="4558"/>
    <lineage>
        <taxon>Eukaryota</taxon>
        <taxon>Viridiplantae</taxon>
        <taxon>Streptophyta</taxon>
        <taxon>Embryophyta</taxon>
        <taxon>Tracheophyta</taxon>
        <taxon>Spermatophyta</taxon>
        <taxon>Magnoliopsida</taxon>
        <taxon>Liliopsida</taxon>
        <taxon>Poales</taxon>
        <taxon>Poaceae</taxon>
        <taxon>PACMAD clade</taxon>
        <taxon>Panicoideae</taxon>
        <taxon>Andropogonodae</taxon>
        <taxon>Andropogoneae</taxon>
        <taxon>Sorghinae</taxon>
        <taxon>Sorghum</taxon>
    </lineage>
</organism>
<dbReference type="AlphaFoldDB" id="A0A921U3Z8"/>
<dbReference type="GO" id="GO:0005506">
    <property type="term" value="F:iron ion binding"/>
    <property type="evidence" value="ECO:0007669"/>
    <property type="project" value="InterPro"/>
</dbReference>
<evidence type="ECO:0000256" key="1">
    <source>
        <dbReference type="ARBA" id="ARBA00010617"/>
    </source>
</evidence>
<keyword evidence="2 4" id="KW-0479">Metal-binding</keyword>
<dbReference type="PRINTS" id="PR00463">
    <property type="entry name" value="EP450I"/>
</dbReference>
<dbReference type="PANTHER" id="PTHR47955:SF11">
    <property type="entry name" value="4-HYDROXYPHENYLACETALDEHYDE OXIME MONOOXYGENASE"/>
    <property type="match status" value="1"/>
</dbReference>
<feature type="chain" id="PRO_5038001052" description="Cytochrome P450" evidence="6">
    <location>
        <begin position="19"/>
        <end position="516"/>
    </location>
</feature>
<gene>
    <name evidence="7" type="ORF">BDA96_09G067400</name>
</gene>
<feature type="binding site" description="axial binding residue" evidence="4">
    <location>
        <position position="446"/>
    </location>
    <ligand>
        <name>heme</name>
        <dbReference type="ChEBI" id="CHEBI:30413"/>
    </ligand>
    <ligandPart>
        <name>Fe</name>
        <dbReference type="ChEBI" id="CHEBI:18248"/>
    </ligandPart>
</feature>
<evidence type="ECO:0000313" key="8">
    <source>
        <dbReference type="Proteomes" id="UP000807115"/>
    </source>
</evidence>
<dbReference type="InterPro" id="IPR002401">
    <property type="entry name" value="Cyt_P450_E_grp-I"/>
</dbReference>
<dbReference type="InterPro" id="IPR036396">
    <property type="entry name" value="Cyt_P450_sf"/>
</dbReference>
<dbReference type="InterPro" id="IPR017972">
    <property type="entry name" value="Cyt_P450_CS"/>
</dbReference>
<keyword evidence="6" id="KW-0732">Signal</keyword>
<dbReference type="GO" id="GO:0016705">
    <property type="term" value="F:oxidoreductase activity, acting on paired donors, with incorporation or reduction of molecular oxygen"/>
    <property type="evidence" value="ECO:0007669"/>
    <property type="project" value="InterPro"/>
</dbReference>
<dbReference type="Gene3D" id="1.10.630.10">
    <property type="entry name" value="Cytochrome P450"/>
    <property type="match status" value="1"/>
</dbReference>
<evidence type="ECO:0008006" key="9">
    <source>
        <dbReference type="Google" id="ProtNLM"/>
    </source>
</evidence>
<name>A0A921U3Z8_SORBI</name>
<dbReference type="SUPFAM" id="SSF48264">
    <property type="entry name" value="Cytochrome P450"/>
    <property type="match status" value="1"/>
</dbReference>